<protein>
    <recommendedName>
        <fullName evidence="4">Nickel/cobalt transporter regulator</fullName>
    </recommendedName>
</protein>
<dbReference type="AlphaFoldDB" id="A0A1N6JBF5"/>
<feature type="region of interest" description="Disordered" evidence="1">
    <location>
        <begin position="29"/>
        <end position="64"/>
    </location>
</feature>
<organism evidence="2 3">
    <name type="scientific">Nitrosomonas cryotolerans ATCC 49181</name>
    <dbReference type="NCBI Taxonomy" id="1131553"/>
    <lineage>
        <taxon>Bacteria</taxon>
        <taxon>Pseudomonadati</taxon>
        <taxon>Pseudomonadota</taxon>
        <taxon>Betaproteobacteria</taxon>
        <taxon>Nitrosomonadales</taxon>
        <taxon>Nitrosomonadaceae</taxon>
        <taxon>Nitrosomonas</taxon>
    </lineage>
</organism>
<accession>A0A1N6JBF5</accession>
<feature type="compositionally biased region" description="Basic residues" evidence="1">
    <location>
        <begin position="45"/>
        <end position="64"/>
    </location>
</feature>
<evidence type="ECO:0000256" key="1">
    <source>
        <dbReference type="SAM" id="MobiDB-lite"/>
    </source>
</evidence>
<proteinExistence type="predicted"/>
<dbReference type="STRING" id="44575.SAMN05216419_100429"/>
<reference evidence="2 3" key="1">
    <citation type="submission" date="2016-12" db="EMBL/GenBank/DDBJ databases">
        <authorList>
            <person name="Song W.-J."/>
            <person name="Kurnit D.M."/>
        </authorList>
    </citation>
    <scope>NUCLEOTIDE SEQUENCE [LARGE SCALE GENOMIC DNA]</scope>
    <source>
        <strain evidence="2 3">ATCC 49181</strain>
    </source>
</reference>
<evidence type="ECO:0008006" key="4">
    <source>
        <dbReference type="Google" id="ProtNLM"/>
    </source>
</evidence>
<dbReference type="EMBL" id="FSRO01000001">
    <property type="protein sequence ID" value="SIO41610.1"/>
    <property type="molecule type" value="Genomic_DNA"/>
</dbReference>
<evidence type="ECO:0000313" key="3">
    <source>
        <dbReference type="Proteomes" id="UP000185062"/>
    </source>
</evidence>
<name>A0A1N6JBF5_9PROT</name>
<sequence>MIIKKRIPETLLMLVLAGIITAIPVTATAGRDHHRHDHHRYDRDHHRHDHKHKHRKRHKQHKQHKHYEYNTYIYQSTPQPRPAYQQPRYINSQPRYIDNRTYTNNQYSGPSPEYYGYPPNVMLGIDTGNARFMLRY</sequence>
<evidence type="ECO:0000313" key="2">
    <source>
        <dbReference type="EMBL" id="SIO41610.1"/>
    </source>
</evidence>
<gene>
    <name evidence="2" type="ORF">SAMN02743940_2468</name>
</gene>
<keyword evidence="3" id="KW-1185">Reference proteome</keyword>
<dbReference type="Proteomes" id="UP000185062">
    <property type="component" value="Unassembled WGS sequence"/>
</dbReference>